<dbReference type="SUPFAM" id="SSF52374">
    <property type="entry name" value="Nucleotidylyl transferase"/>
    <property type="match status" value="1"/>
</dbReference>
<dbReference type="InterPro" id="IPR022861">
    <property type="entry name" value="Gln_tRNA_ligase_bac"/>
</dbReference>
<comment type="subcellular location">
    <subcellularLocation>
        <location evidence="9">Cytoplasm</location>
    </subcellularLocation>
</comment>
<dbReference type="PANTHER" id="PTHR43097:SF5">
    <property type="entry name" value="GLUTAMATE--TRNA LIGASE"/>
    <property type="match status" value="1"/>
</dbReference>
<dbReference type="InterPro" id="IPR004514">
    <property type="entry name" value="Gln-tRNA-synth"/>
</dbReference>
<feature type="domain" description="Glutamyl/glutaminyl-tRNA synthetase class Ib anti-codon binding" evidence="13">
    <location>
        <begin position="351"/>
        <end position="450"/>
    </location>
</feature>
<feature type="binding site" evidence="9">
    <location>
        <begin position="279"/>
        <end position="281"/>
    </location>
    <ligand>
        <name>ATP</name>
        <dbReference type="ChEBI" id="CHEBI:30616"/>
    </ligand>
</feature>
<comment type="caution">
    <text evidence="9">Lacks conserved residue(s) required for the propagation of feature annotation.</text>
</comment>
<dbReference type="AlphaFoldDB" id="A0AAN4W1L4"/>
<dbReference type="InterPro" id="IPR020059">
    <property type="entry name" value="Glu/Gln-tRNA-synth_Ib_codon-bd"/>
</dbReference>
<dbReference type="RefSeq" id="WP_338238259.1">
    <property type="nucleotide sequence ID" value="NZ_BQKE01000002.1"/>
</dbReference>
<dbReference type="InterPro" id="IPR049437">
    <property type="entry name" value="tRNA-synt_1c_C2"/>
</dbReference>
<dbReference type="InterPro" id="IPR000924">
    <property type="entry name" value="Glu/Gln-tRNA-synth"/>
</dbReference>
<dbReference type="Gene3D" id="1.10.1160.10">
    <property type="entry name" value="Glutamyl-trna Synthetase, Domain 2"/>
    <property type="match status" value="1"/>
</dbReference>
<dbReference type="InterPro" id="IPR020061">
    <property type="entry name" value="Glu_tRNA_lig_a-bdl"/>
</dbReference>
<protein>
    <recommendedName>
        <fullName evidence="9">Glutamine--tRNA ligase</fullName>
        <ecNumber evidence="9">6.1.1.18</ecNumber>
    </recommendedName>
    <alternativeName>
        <fullName evidence="9">Glutaminyl-tRNA synthetase</fullName>
        <shortName evidence="9">GlnRS</shortName>
    </alternativeName>
</protein>
<keyword evidence="16" id="KW-1185">Reference proteome</keyword>
<keyword evidence="4 9" id="KW-0547">Nucleotide-binding</keyword>
<feature type="binding site" evidence="9">
    <location>
        <position position="240"/>
    </location>
    <ligand>
        <name>ATP</name>
        <dbReference type="ChEBI" id="CHEBI:30616"/>
    </ligand>
</feature>
<dbReference type="FunFam" id="1.10.1160.10:FF:000001">
    <property type="entry name" value="Glutamine--tRNA ligase"/>
    <property type="match status" value="1"/>
</dbReference>
<dbReference type="SUPFAM" id="SSF50715">
    <property type="entry name" value="Ribosomal protein L25-like"/>
    <property type="match status" value="1"/>
</dbReference>
<evidence type="ECO:0000256" key="7">
    <source>
        <dbReference type="ARBA" id="ARBA00023146"/>
    </source>
</evidence>
<comment type="similarity">
    <text evidence="1 9 10">Belongs to the class-I aminoacyl-tRNA synthetase family.</text>
</comment>
<feature type="domain" description="tRNA synthetases class I (E and Q) anti-codon binding" evidence="14">
    <location>
        <begin position="469"/>
        <end position="543"/>
    </location>
</feature>
<evidence type="ECO:0000256" key="10">
    <source>
        <dbReference type="RuleBase" id="RU363037"/>
    </source>
</evidence>
<accession>A0AAN4W1L4</accession>
<dbReference type="CDD" id="cd00807">
    <property type="entry name" value="GlnRS_core"/>
    <property type="match status" value="1"/>
</dbReference>
<keyword evidence="3 9" id="KW-0436">Ligase</keyword>
<dbReference type="EC" id="6.1.1.18" evidence="9"/>
<dbReference type="NCBIfam" id="NF011291">
    <property type="entry name" value="PRK14703.1"/>
    <property type="match status" value="1"/>
</dbReference>
<evidence type="ECO:0000313" key="16">
    <source>
        <dbReference type="Proteomes" id="UP001310022"/>
    </source>
</evidence>
<evidence type="ECO:0000256" key="2">
    <source>
        <dbReference type="ARBA" id="ARBA00022490"/>
    </source>
</evidence>
<dbReference type="Gene3D" id="3.90.800.10">
    <property type="entry name" value="Glutamyl-tRNA Synthetase, Domain 3"/>
    <property type="match status" value="1"/>
</dbReference>
<dbReference type="InterPro" id="IPR014729">
    <property type="entry name" value="Rossmann-like_a/b/a_fold"/>
</dbReference>
<evidence type="ECO:0000256" key="3">
    <source>
        <dbReference type="ARBA" id="ARBA00022598"/>
    </source>
</evidence>
<dbReference type="FunFam" id="2.40.240.10:FF:000001">
    <property type="entry name" value="Glutamine--tRNA ligase"/>
    <property type="match status" value="1"/>
</dbReference>
<sequence>MSHNEPDRSAEENKASLNFIESIIEEEIKEGKHGGEVYTRFPPEPNGYLHIGHAKSICLNFGLAQQYQGKCNLRFDDTNPSKEDQEYVDSIQEDVKWLGFEWEGEPKYTSDYFDQLYDWAVQLIKEGKAYVDEQSAATIAEQKGTPTEPGKASPFRDRPVEESLALFEQMKNGELAEGAAVLRAKIDMANPNMHLRDPLMYRIINKAHHRTGDKWHIYPMYDYAHGQSDYLEGITNSICTLEFEVHRPLYEWFLGQVYSEGTKPEQREFARLNLSYTVMSKRKLLQLVEENVVSGWDDPRMPTISGLRRRGYTPESIRNFCKTIGVGRRENVIDVALLEFAVREHLNKITDRVMAVLNPVKLVIDNYPEGETEWLEAENNPEDENAGSRKLPFGKELYIEREDFMEDAPRKFFRLSLGKEVRLKNAYIIKGESVEKDADGNITTIHCTYDADSRSGSGTEASLRKVKGTLHWVAAEHALDAEVRLYDRLFSDEAPDGHKDKDFKAFLNPGSLKIITAKVEPSVSKYKPLDHVQFQRTGYFNIDPDSTEEKIVFNRTVGLRDSWGKANKK</sequence>
<dbReference type="InterPro" id="IPR050132">
    <property type="entry name" value="Gln/Glu-tRNA_Ligase"/>
</dbReference>
<comment type="caution">
    <text evidence="15">The sequence shown here is derived from an EMBL/GenBank/DDBJ whole genome shotgun (WGS) entry which is preliminary data.</text>
</comment>
<dbReference type="InterPro" id="IPR001412">
    <property type="entry name" value="aa-tRNA-synth_I_CS"/>
</dbReference>
<dbReference type="GO" id="GO:0005524">
    <property type="term" value="F:ATP binding"/>
    <property type="evidence" value="ECO:0007669"/>
    <property type="project" value="UniProtKB-UniRule"/>
</dbReference>
<comment type="catalytic activity">
    <reaction evidence="8 9">
        <text>tRNA(Gln) + L-glutamine + ATP = L-glutaminyl-tRNA(Gln) + AMP + diphosphate</text>
        <dbReference type="Rhea" id="RHEA:20121"/>
        <dbReference type="Rhea" id="RHEA-COMP:9662"/>
        <dbReference type="Rhea" id="RHEA-COMP:9681"/>
        <dbReference type="ChEBI" id="CHEBI:30616"/>
        <dbReference type="ChEBI" id="CHEBI:33019"/>
        <dbReference type="ChEBI" id="CHEBI:58359"/>
        <dbReference type="ChEBI" id="CHEBI:78442"/>
        <dbReference type="ChEBI" id="CHEBI:78521"/>
        <dbReference type="ChEBI" id="CHEBI:456215"/>
        <dbReference type="EC" id="6.1.1.18"/>
    </reaction>
</comment>
<dbReference type="PANTHER" id="PTHR43097">
    <property type="entry name" value="GLUTAMINE-TRNA LIGASE"/>
    <property type="match status" value="1"/>
</dbReference>
<evidence type="ECO:0000256" key="6">
    <source>
        <dbReference type="ARBA" id="ARBA00022917"/>
    </source>
</evidence>
<reference evidence="15 16" key="1">
    <citation type="submission" date="2021-12" db="EMBL/GenBank/DDBJ databases">
        <title>Genome sequencing of bacteria with rrn-lacking chromosome and rrn-plasmid.</title>
        <authorList>
            <person name="Anda M."/>
            <person name="Iwasaki W."/>
        </authorList>
    </citation>
    <scope>NUCLEOTIDE SEQUENCE [LARGE SCALE GENOMIC DNA]</scope>
    <source>
        <strain evidence="15 16">NBRC 15940</strain>
    </source>
</reference>
<dbReference type="Pfam" id="PF03950">
    <property type="entry name" value="tRNA-synt_1c_C"/>
    <property type="match status" value="1"/>
</dbReference>
<dbReference type="InterPro" id="IPR011035">
    <property type="entry name" value="Ribosomal_bL25/Gln-tRNA_synth"/>
</dbReference>
<evidence type="ECO:0000256" key="11">
    <source>
        <dbReference type="SAM" id="MobiDB-lite"/>
    </source>
</evidence>
<evidence type="ECO:0000313" key="15">
    <source>
        <dbReference type="EMBL" id="GJM63046.1"/>
    </source>
</evidence>
<dbReference type="FunFam" id="3.40.50.620:FF:000037">
    <property type="entry name" value="Glutamine--tRNA ligase cytoplasmic"/>
    <property type="match status" value="1"/>
</dbReference>
<comment type="subunit">
    <text evidence="9">Monomer.</text>
</comment>
<dbReference type="FunFam" id="3.90.800.10:FF:000001">
    <property type="entry name" value="Glutamine--tRNA ligase"/>
    <property type="match status" value="1"/>
</dbReference>
<dbReference type="EMBL" id="BQKE01000002">
    <property type="protein sequence ID" value="GJM63046.1"/>
    <property type="molecule type" value="Genomic_DNA"/>
</dbReference>
<feature type="binding site" evidence="9">
    <location>
        <position position="76"/>
    </location>
    <ligand>
        <name>L-glutamine</name>
        <dbReference type="ChEBI" id="CHEBI:58359"/>
    </ligand>
</feature>
<dbReference type="Gene3D" id="3.40.50.620">
    <property type="entry name" value="HUPs"/>
    <property type="match status" value="1"/>
</dbReference>
<keyword evidence="5 9" id="KW-0067">ATP-binding</keyword>
<feature type="binding site" evidence="9">
    <location>
        <begin position="50"/>
        <end position="56"/>
    </location>
    <ligand>
        <name>ATP</name>
        <dbReference type="ChEBI" id="CHEBI:30616"/>
    </ligand>
</feature>
<evidence type="ECO:0000259" key="12">
    <source>
        <dbReference type="Pfam" id="PF00749"/>
    </source>
</evidence>
<evidence type="ECO:0000256" key="8">
    <source>
        <dbReference type="ARBA" id="ARBA00048270"/>
    </source>
</evidence>
<dbReference type="GO" id="GO:0006424">
    <property type="term" value="P:glutamyl-tRNA aminoacylation"/>
    <property type="evidence" value="ECO:0007669"/>
    <property type="project" value="UniProtKB-UniRule"/>
</dbReference>
<evidence type="ECO:0000256" key="5">
    <source>
        <dbReference type="ARBA" id="ARBA00022840"/>
    </source>
</evidence>
<dbReference type="Proteomes" id="UP001310022">
    <property type="component" value="Unassembled WGS sequence"/>
</dbReference>
<dbReference type="GO" id="GO:0006425">
    <property type="term" value="P:glutaminyl-tRNA aminoacylation"/>
    <property type="evidence" value="ECO:0007669"/>
    <property type="project" value="UniProtKB-UniRule"/>
</dbReference>
<dbReference type="Gene3D" id="2.40.240.10">
    <property type="entry name" value="Ribosomal Protein L25, Chain P"/>
    <property type="match status" value="2"/>
</dbReference>
<feature type="domain" description="Glutamyl/glutaminyl-tRNA synthetase class Ib catalytic" evidence="12">
    <location>
        <begin position="36"/>
        <end position="347"/>
    </location>
</feature>
<keyword evidence="2 9" id="KW-0963">Cytoplasm</keyword>
<feature type="short sequence motif" description="'KMSKS' region" evidence="9">
    <location>
        <begin position="278"/>
        <end position="282"/>
    </location>
</feature>
<evidence type="ECO:0000256" key="4">
    <source>
        <dbReference type="ARBA" id="ARBA00022741"/>
    </source>
</evidence>
<dbReference type="GO" id="GO:0004819">
    <property type="term" value="F:glutamine-tRNA ligase activity"/>
    <property type="evidence" value="ECO:0007669"/>
    <property type="project" value="UniProtKB-UniRule"/>
</dbReference>
<gene>
    <name evidence="9 15" type="primary">glnS</name>
    <name evidence="15" type="ORF">PEDI_35980</name>
</gene>
<dbReference type="GO" id="GO:0005829">
    <property type="term" value="C:cytosol"/>
    <property type="evidence" value="ECO:0007669"/>
    <property type="project" value="TreeGrafter"/>
</dbReference>
<dbReference type="Pfam" id="PF00749">
    <property type="entry name" value="tRNA-synt_1c"/>
    <property type="match status" value="1"/>
</dbReference>
<evidence type="ECO:0000256" key="1">
    <source>
        <dbReference type="ARBA" id="ARBA00005594"/>
    </source>
</evidence>
<evidence type="ECO:0000256" key="9">
    <source>
        <dbReference type="HAMAP-Rule" id="MF_00126"/>
    </source>
</evidence>
<dbReference type="HAMAP" id="MF_00126">
    <property type="entry name" value="Gln_tRNA_synth"/>
    <property type="match status" value="1"/>
</dbReference>
<name>A0AAN4W1L4_9BACT</name>
<keyword evidence="6 9" id="KW-0648">Protein biosynthesis</keyword>
<dbReference type="Pfam" id="PF20974">
    <property type="entry name" value="tRNA-synt_1c_C2"/>
    <property type="match status" value="1"/>
</dbReference>
<dbReference type="InterPro" id="IPR020056">
    <property type="entry name" value="Rbsml_bL25/Gln-tRNA_synth_N"/>
</dbReference>
<organism evidence="15 16">
    <name type="scientific">Persicobacter diffluens</name>
    <dbReference type="NCBI Taxonomy" id="981"/>
    <lineage>
        <taxon>Bacteria</taxon>
        <taxon>Pseudomonadati</taxon>
        <taxon>Bacteroidota</taxon>
        <taxon>Cytophagia</taxon>
        <taxon>Cytophagales</taxon>
        <taxon>Persicobacteraceae</taxon>
        <taxon>Persicobacter</taxon>
    </lineage>
</organism>
<feature type="region of interest" description="Disordered" evidence="11">
    <location>
        <begin position="137"/>
        <end position="156"/>
    </location>
</feature>
<dbReference type="PROSITE" id="PS00178">
    <property type="entry name" value="AA_TRNA_LIGASE_I"/>
    <property type="match status" value="1"/>
</dbReference>
<keyword evidence="7 9" id="KW-0030">Aminoacyl-tRNA synthetase</keyword>
<dbReference type="PRINTS" id="PR00987">
    <property type="entry name" value="TRNASYNTHGLU"/>
</dbReference>
<feature type="binding site" evidence="9">
    <location>
        <begin position="271"/>
        <end position="272"/>
    </location>
    <ligand>
        <name>ATP</name>
        <dbReference type="ChEBI" id="CHEBI:30616"/>
    </ligand>
</feature>
<evidence type="ECO:0000259" key="13">
    <source>
        <dbReference type="Pfam" id="PF03950"/>
    </source>
</evidence>
<feature type="short sequence motif" description="'HIGH' region" evidence="9">
    <location>
        <begin position="43"/>
        <end position="53"/>
    </location>
</feature>
<proteinExistence type="inferred from homology"/>
<evidence type="ECO:0000259" key="14">
    <source>
        <dbReference type="Pfam" id="PF20974"/>
    </source>
</evidence>
<dbReference type="NCBIfam" id="TIGR00440">
    <property type="entry name" value="glnS"/>
    <property type="match status" value="1"/>
</dbReference>
<feature type="binding site" evidence="9">
    <location>
        <begin position="44"/>
        <end position="46"/>
    </location>
    <ligand>
        <name>ATP</name>
        <dbReference type="ChEBI" id="CHEBI:30616"/>
    </ligand>
</feature>
<dbReference type="InterPro" id="IPR020058">
    <property type="entry name" value="Glu/Gln-tRNA-synth_Ib_cat-dom"/>
</dbReference>
<feature type="binding site" evidence="9">
    <location>
        <position position="221"/>
    </location>
    <ligand>
        <name>L-glutamine</name>
        <dbReference type="ChEBI" id="CHEBI:58359"/>
    </ligand>
</feature>